<sequence>MIESRTRLLLVEQFDVAWSLACYHLEGVTDGECLWEPASPCLHVRRQDDGAWRPDWPETEGYDIGPPSIAWTTWHICFWWTNAFRGQQGETPLAPQAVTWPRDADLIRSSVRSLHERWRALLERCDEAGLQESRAESWTIPNASLERIAAWLNVELMKNAAEIGVMRFLHATHRSPRPS</sequence>
<dbReference type="Pfam" id="PF12867">
    <property type="entry name" value="DinB_2"/>
    <property type="match status" value="1"/>
</dbReference>
<protein>
    <submittedName>
        <fullName evidence="2">DinB family protein</fullName>
    </submittedName>
</protein>
<gene>
    <name evidence="2" type="ORF">RQX22_14060</name>
</gene>
<accession>A0ABU3Q9J6</accession>
<dbReference type="InterPro" id="IPR024775">
    <property type="entry name" value="DinB-like"/>
</dbReference>
<dbReference type="RefSeq" id="WP_315727180.1">
    <property type="nucleotide sequence ID" value="NZ_JAVUPU010000007.1"/>
</dbReference>
<dbReference type="Proteomes" id="UP001259572">
    <property type="component" value="Unassembled WGS sequence"/>
</dbReference>
<comment type="caution">
    <text evidence="2">The sequence shown here is derived from an EMBL/GenBank/DDBJ whole genome shotgun (WGS) entry which is preliminary data.</text>
</comment>
<dbReference type="SUPFAM" id="SSF109854">
    <property type="entry name" value="DinB/YfiT-like putative metalloenzymes"/>
    <property type="match status" value="1"/>
</dbReference>
<evidence type="ECO:0000259" key="1">
    <source>
        <dbReference type="Pfam" id="PF12867"/>
    </source>
</evidence>
<dbReference type="InterPro" id="IPR034660">
    <property type="entry name" value="DinB/YfiT-like"/>
</dbReference>
<dbReference type="EMBL" id="JAVUPU010000007">
    <property type="protein sequence ID" value="MDT9600081.1"/>
    <property type="molecule type" value="Genomic_DNA"/>
</dbReference>
<name>A0ABU3Q9J6_9SPHN</name>
<evidence type="ECO:0000313" key="2">
    <source>
        <dbReference type="EMBL" id="MDT9600081.1"/>
    </source>
</evidence>
<evidence type="ECO:0000313" key="3">
    <source>
        <dbReference type="Proteomes" id="UP001259572"/>
    </source>
</evidence>
<keyword evidence="3" id="KW-1185">Reference proteome</keyword>
<proteinExistence type="predicted"/>
<reference evidence="2 3" key="1">
    <citation type="submission" date="2023-05" db="EMBL/GenBank/DDBJ databases">
        <authorList>
            <person name="Guo Y."/>
        </authorList>
    </citation>
    <scope>NUCLEOTIDE SEQUENCE [LARGE SCALE GENOMIC DNA]</scope>
    <source>
        <strain evidence="2 3">GR2756</strain>
    </source>
</reference>
<feature type="domain" description="DinB-like" evidence="1">
    <location>
        <begin position="13"/>
        <end position="163"/>
    </location>
</feature>
<organism evidence="2 3">
    <name type="scientific">Sphingosinicella rhizophila</name>
    <dbReference type="NCBI Taxonomy" id="3050082"/>
    <lineage>
        <taxon>Bacteria</taxon>
        <taxon>Pseudomonadati</taxon>
        <taxon>Pseudomonadota</taxon>
        <taxon>Alphaproteobacteria</taxon>
        <taxon>Sphingomonadales</taxon>
        <taxon>Sphingosinicellaceae</taxon>
        <taxon>Sphingosinicella</taxon>
    </lineage>
</organism>